<dbReference type="Gene3D" id="3.40.50.300">
    <property type="entry name" value="P-loop containing nucleotide triphosphate hydrolases"/>
    <property type="match status" value="1"/>
</dbReference>
<dbReference type="AlphaFoldDB" id="A0A3G8YRL6"/>
<dbReference type="PRINTS" id="PR00364">
    <property type="entry name" value="DISEASERSIST"/>
</dbReference>
<evidence type="ECO:0000313" key="3">
    <source>
        <dbReference type="Proteomes" id="UP000276417"/>
    </source>
</evidence>
<dbReference type="InterPro" id="IPR019734">
    <property type="entry name" value="TPR_rpt"/>
</dbReference>
<protein>
    <submittedName>
        <fullName evidence="2">Tetratricopeptide repeat protein</fullName>
    </submittedName>
</protein>
<dbReference type="PANTHER" id="PTHR47691:SF3">
    <property type="entry name" value="HTH-TYPE TRANSCRIPTIONAL REGULATOR RV0890C-RELATED"/>
    <property type="match status" value="1"/>
</dbReference>
<dbReference type="Proteomes" id="UP000276417">
    <property type="component" value="Chromosome 2"/>
</dbReference>
<dbReference type="EMBL" id="CP034184">
    <property type="protein sequence ID" value="AZI44401.1"/>
    <property type="molecule type" value="Genomic_DNA"/>
</dbReference>
<keyword evidence="3" id="KW-1185">Reference proteome</keyword>
<dbReference type="SUPFAM" id="SSF52540">
    <property type="entry name" value="P-loop containing nucleoside triphosphate hydrolases"/>
    <property type="match status" value="1"/>
</dbReference>
<sequence length="895" mass="97576">MHLKTLGGLALQGAAYSRPKSLLLLAYLGLEGERPRHVLSEVFFGQAADPLGSLRSTLRRLRREAPGTLEADGDRLRACVTCDASRVLSHLDEGELEVSVDLYTGPFLAGVHLPDAGVELEEWIFATREFIAAQVRGALMTLAERGAARGDFAAGATLAERACWLPGAADPEPEQFARLLTLLLAGQSPLFGRLRQQARDYEIELTLTLEEARQTLFKSELSAALVRPGLPLRGTSFVGRAKERAEILRSLARPEVRLLTLVGPGGIGKTRLALEVAQQQGEVVFVSLEATASLASLPGSIADALGLILPAEQPPFEALLSALGVRPILIVLDSAEHLLVGAPYLTTLLLACPRIKLLVTSRERLGLEEEWALTLSGLGLPEVNTSFEAARETEAVHLFAQRAKRARLSFDLTPDDLPPVRRIGELVGGSPLGLELAAAWVKLMSPAEIAGEIGRSLDFLEAAGEDIPARHHSVRAVFEQTWARLTPAEAQTFARLSVFRGGFTREAAGAVAGTNLPLLAALVDKSLIRVAEHGRYDIHALLQQFARERLAGQAQDEERTLSARGGYVLGVCHQFQTAIRQNQDSRHWLERMDDDVENIRGALTRWFERGQAEVALHCVSKLRNFWIRTGRTHEARRWYALGLSRGDLGPEALEQALHADGEMARNMHDYAAAKRQLEASLALTESRGGVVPLTALHLGLVASGLGDLQAARDYYRRALEEFRVTGEQAGVASSLNNLGAVQMQLKDFSGARNTFEESLRLKRELGGDVEAALINLATLHQKLNNEVLSADYLTQALKGLLETGHYSLIPDALEGFGFVFARQKNVRRAAVLWGATEAQRKALNVSLTADEWSEFGKELTPIRTALGEMSFADAWNEGHAMTLEQAVAYALELQP</sequence>
<dbReference type="PANTHER" id="PTHR47691">
    <property type="entry name" value="REGULATOR-RELATED"/>
    <property type="match status" value="1"/>
</dbReference>
<feature type="repeat" description="TPR" evidence="1">
    <location>
        <begin position="732"/>
        <end position="765"/>
    </location>
</feature>
<dbReference type="SMART" id="SM00028">
    <property type="entry name" value="TPR"/>
    <property type="match status" value="3"/>
</dbReference>
<gene>
    <name evidence="2" type="ORF">EHF33_16120</name>
</gene>
<dbReference type="InterPro" id="IPR011990">
    <property type="entry name" value="TPR-like_helical_dom_sf"/>
</dbReference>
<name>A0A3G8YRL6_9DEIO</name>
<dbReference type="KEGG" id="dph:EHF33_16120"/>
<dbReference type="Pfam" id="PF13424">
    <property type="entry name" value="TPR_12"/>
    <property type="match status" value="1"/>
</dbReference>
<dbReference type="PROSITE" id="PS50005">
    <property type="entry name" value="TPR"/>
    <property type="match status" value="1"/>
</dbReference>
<evidence type="ECO:0000313" key="2">
    <source>
        <dbReference type="EMBL" id="AZI44401.1"/>
    </source>
</evidence>
<proteinExistence type="predicted"/>
<dbReference type="InterPro" id="IPR027417">
    <property type="entry name" value="P-loop_NTPase"/>
</dbReference>
<evidence type="ECO:0000256" key="1">
    <source>
        <dbReference type="PROSITE-ProRule" id="PRU00339"/>
    </source>
</evidence>
<reference evidence="2 3" key="1">
    <citation type="submission" date="2018-11" db="EMBL/GenBank/DDBJ databases">
        <title>Deinococcus shelandsis sp. nov., isolated from South Shetland Islands soil of Antarctica.</title>
        <authorList>
            <person name="Tian J."/>
        </authorList>
    </citation>
    <scope>NUCLEOTIDE SEQUENCE [LARGE SCALE GENOMIC DNA]</scope>
    <source>
        <strain evidence="2 3">S14-83T</strain>
    </source>
</reference>
<dbReference type="Gene3D" id="1.25.40.10">
    <property type="entry name" value="Tetratricopeptide repeat domain"/>
    <property type="match status" value="1"/>
</dbReference>
<dbReference type="RefSeq" id="WP_124874000.1">
    <property type="nucleotide sequence ID" value="NZ_CP034184.1"/>
</dbReference>
<accession>A0A3G8YRL6</accession>
<dbReference type="OrthoDB" id="62196at2"/>
<dbReference type="SUPFAM" id="SSF48452">
    <property type="entry name" value="TPR-like"/>
    <property type="match status" value="2"/>
</dbReference>
<keyword evidence="1" id="KW-0802">TPR repeat</keyword>
<organism evidence="2 3">
    <name type="scientific">Deinococcus psychrotolerans</name>
    <dbReference type="NCBI Taxonomy" id="2489213"/>
    <lineage>
        <taxon>Bacteria</taxon>
        <taxon>Thermotogati</taxon>
        <taxon>Deinococcota</taxon>
        <taxon>Deinococci</taxon>
        <taxon>Deinococcales</taxon>
        <taxon>Deinococcaceae</taxon>
        <taxon>Deinococcus</taxon>
    </lineage>
</organism>